<keyword evidence="7" id="KW-1185">Reference proteome</keyword>
<gene>
    <name evidence="6" type="ORF">MPL3356_300115</name>
</gene>
<name>A0A090DSP8_MESPL</name>
<sequence>MIADAADTSAETGPAAIAEGRIPGIAAIEDAARRLAPILLKVPLMESERLNERVGGRLLVKAETLQPTGSFKVRGAWNRISRLSSDELARGVLALSSGNHGRAVAWAARAAGARAVILMPADAPLNKIEQTRALGAEIVAYDRRSADRAELVRHWRESQGLVYVPAFDDAHIVAGAATIAYEAAREAAAAGVRIDGFAAACSGGGLIAGSALALAVLSPATEIWGVEPAGYDDTAQSLVRGQRVSVPASGETICDALLSLTPGEFTFEINRRRLSGIVTATDDDARRGMRAAFEAFGLVTEPSGALALGALLAARDKTEGRTFVVVLSGRNVDEDLFARQLMEAARAA</sequence>
<proteinExistence type="inferred from homology"/>
<dbReference type="InterPro" id="IPR001926">
    <property type="entry name" value="TrpB-like_PALP"/>
</dbReference>
<dbReference type="GO" id="GO:0004794">
    <property type="term" value="F:threonine deaminase activity"/>
    <property type="evidence" value="ECO:0007669"/>
    <property type="project" value="TreeGrafter"/>
</dbReference>
<evidence type="ECO:0000313" key="6">
    <source>
        <dbReference type="EMBL" id="CDX19778.1"/>
    </source>
</evidence>
<organism evidence="6 7">
    <name type="scientific">Mesorhizobium plurifarium</name>
    <dbReference type="NCBI Taxonomy" id="69974"/>
    <lineage>
        <taxon>Bacteria</taxon>
        <taxon>Pseudomonadati</taxon>
        <taxon>Pseudomonadota</taxon>
        <taxon>Alphaproteobacteria</taxon>
        <taxon>Hyphomicrobiales</taxon>
        <taxon>Phyllobacteriaceae</taxon>
        <taxon>Mesorhizobium</taxon>
    </lineage>
</organism>
<evidence type="ECO:0000259" key="5">
    <source>
        <dbReference type="Pfam" id="PF00291"/>
    </source>
</evidence>
<dbReference type="InterPro" id="IPR036052">
    <property type="entry name" value="TrpB-like_PALP_sf"/>
</dbReference>
<dbReference type="AlphaFoldDB" id="A0A090DSP8"/>
<dbReference type="GO" id="GO:0009097">
    <property type="term" value="P:isoleucine biosynthetic process"/>
    <property type="evidence" value="ECO:0007669"/>
    <property type="project" value="TreeGrafter"/>
</dbReference>
<dbReference type="EMBL" id="CCMZ01000024">
    <property type="protein sequence ID" value="CDX19778.1"/>
    <property type="molecule type" value="Genomic_DNA"/>
</dbReference>
<dbReference type="Pfam" id="PF00291">
    <property type="entry name" value="PALP"/>
    <property type="match status" value="1"/>
</dbReference>
<evidence type="ECO:0000256" key="2">
    <source>
        <dbReference type="ARBA" id="ARBA00010869"/>
    </source>
</evidence>
<dbReference type="GO" id="GO:0006565">
    <property type="term" value="P:L-serine catabolic process"/>
    <property type="evidence" value="ECO:0007669"/>
    <property type="project" value="TreeGrafter"/>
</dbReference>
<evidence type="ECO:0000256" key="3">
    <source>
        <dbReference type="ARBA" id="ARBA00022898"/>
    </source>
</evidence>
<dbReference type="GO" id="GO:0003941">
    <property type="term" value="F:L-serine ammonia-lyase activity"/>
    <property type="evidence" value="ECO:0007669"/>
    <property type="project" value="TreeGrafter"/>
</dbReference>
<dbReference type="Proteomes" id="UP000045285">
    <property type="component" value="Unassembled WGS sequence"/>
</dbReference>
<dbReference type="PANTHER" id="PTHR48078">
    <property type="entry name" value="THREONINE DEHYDRATASE, MITOCHONDRIAL-RELATED"/>
    <property type="match status" value="1"/>
</dbReference>
<dbReference type="STRING" id="69974.MPLDJ20_70137"/>
<dbReference type="PANTHER" id="PTHR48078:SF6">
    <property type="entry name" value="L-THREONINE DEHYDRATASE CATABOLIC TDCB"/>
    <property type="match status" value="1"/>
</dbReference>
<reference evidence="7" key="1">
    <citation type="submission" date="2014-08" db="EMBL/GenBank/DDBJ databases">
        <authorList>
            <person name="Moulin L."/>
        </authorList>
    </citation>
    <scope>NUCLEOTIDE SEQUENCE [LARGE SCALE GENOMIC DNA]</scope>
</reference>
<evidence type="ECO:0000313" key="7">
    <source>
        <dbReference type="Proteomes" id="UP000045285"/>
    </source>
</evidence>
<dbReference type="Gene3D" id="3.40.50.1100">
    <property type="match status" value="2"/>
</dbReference>
<dbReference type="SUPFAM" id="SSF53686">
    <property type="entry name" value="Tryptophan synthase beta subunit-like PLP-dependent enzymes"/>
    <property type="match status" value="1"/>
</dbReference>
<comment type="similarity">
    <text evidence="2">Belongs to the serine/threonine dehydratase family.</text>
</comment>
<dbReference type="InterPro" id="IPR050147">
    <property type="entry name" value="Ser/Thr_Dehydratase"/>
</dbReference>
<keyword evidence="4" id="KW-0456">Lyase</keyword>
<evidence type="ECO:0000256" key="4">
    <source>
        <dbReference type="ARBA" id="ARBA00023239"/>
    </source>
</evidence>
<keyword evidence="3" id="KW-0663">Pyridoxal phosphate</keyword>
<dbReference type="FunFam" id="3.40.50.1100:FF:000005">
    <property type="entry name" value="Threonine dehydratase catabolic"/>
    <property type="match status" value="1"/>
</dbReference>
<feature type="domain" description="Tryptophan synthase beta chain-like PALP" evidence="5">
    <location>
        <begin position="42"/>
        <end position="329"/>
    </location>
</feature>
<accession>A0A090DSP8</accession>
<comment type="cofactor">
    <cofactor evidence="1">
        <name>pyridoxal 5'-phosphate</name>
        <dbReference type="ChEBI" id="CHEBI:597326"/>
    </cofactor>
</comment>
<dbReference type="GO" id="GO:0006567">
    <property type="term" value="P:L-threonine catabolic process"/>
    <property type="evidence" value="ECO:0007669"/>
    <property type="project" value="TreeGrafter"/>
</dbReference>
<protein>
    <submittedName>
        <fullName evidence="6">Threonine dehydratase</fullName>
    </submittedName>
</protein>
<evidence type="ECO:0000256" key="1">
    <source>
        <dbReference type="ARBA" id="ARBA00001933"/>
    </source>
</evidence>